<dbReference type="Gene3D" id="3.40.50.720">
    <property type="entry name" value="NAD(P)-binding Rossmann-like Domain"/>
    <property type="match status" value="1"/>
</dbReference>
<evidence type="ECO:0000259" key="1">
    <source>
        <dbReference type="Pfam" id="PF08338"/>
    </source>
</evidence>
<gene>
    <name evidence="2" type="ORF">PTTT1_LOCUS2606</name>
</gene>
<proteinExistence type="predicted"/>
<dbReference type="PANTHER" id="PTHR11092">
    <property type="entry name" value="SUGAR NUCLEOTIDE EPIMERASE RELATED"/>
    <property type="match status" value="1"/>
</dbReference>
<dbReference type="NCBIfam" id="TIGR01777">
    <property type="entry name" value="yfcH"/>
    <property type="match status" value="1"/>
</dbReference>
<feature type="domain" description="DUF1731" evidence="1">
    <location>
        <begin position="207"/>
        <end position="252"/>
    </location>
</feature>
<accession>A0A8J9TD36</accession>
<reference evidence="2" key="1">
    <citation type="submission" date="2022-02" db="EMBL/GenBank/DDBJ databases">
        <authorList>
            <person name="Giguere J D."/>
        </authorList>
    </citation>
    <scope>NUCLEOTIDE SEQUENCE</scope>
    <source>
        <strain evidence="2">CCAP 1055/1</strain>
    </source>
</reference>
<dbReference type="AlphaFoldDB" id="A0A8J9TD36"/>
<dbReference type="Proteomes" id="UP000836788">
    <property type="component" value="Chromosome 1"/>
</dbReference>
<dbReference type="EMBL" id="OU594942">
    <property type="protein sequence ID" value="CAG9277039.1"/>
    <property type="molecule type" value="Genomic_DNA"/>
</dbReference>
<dbReference type="InterPro" id="IPR036291">
    <property type="entry name" value="NAD(P)-bd_dom_sf"/>
</dbReference>
<name>A0A8J9TD36_PHATR</name>
<sequence length="258" mass="27128">MDSIVHLAGENVATGSGPLGFLGIQAWSEEKKIAIMQSRLVPTRALAQAVASTSKPQLFLVASGIGVYGDNFIGDEREAVDETADISGSNGFLADVSRQWEAASENAKVGKNRVVNMRFGVVLSKKGGALGKLFPVFYLGGGGNVGSGKQNFSYISARDLARAIVFTLETPSLQGPVNFSAPNPCTNSEFTKALGKAMGRPTILPFPAFAVSLLFGEMGEEMLLGGVKALPGKLSQSGFEFQHPTIADALKSALEEDI</sequence>
<dbReference type="PANTHER" id="PTHR11092:SF0">
    <property type="entry name" value="EPIMERASE FAMILY PROTEIN SDR39U1"/>
    <property type="match status" value="1"/>
</dbReference>
<evidence type="ECO:0000313" key="2">
    <source>
        <dbReference type="EMBL" id="CAG9277039.1"/>
    </source>
</evidence>
<protein>
    <recommendedName>
        <fullName evidence="1">DUF1731 domain-containing protein</fullName>
    </recommendedName>
</protein>
<organism evidence="2">
    <name type="scientific">Phaeodactylum tricornutum</name>
    <name type="common">Diatom</name>
    <dbReference type="NCBI Taxonomy" id="2850"/>
    <lineage>
        <taxon>Eukaryota</taxon>
        <taxon>Sar</taxon>
        <taxon>Stramenopiles</taxon>
        <taxon>Ochrophyta</taxon>
        <taxon>Bacillariophyta</taxon>
        <taxon>Bacillariophyceae</taxon>
        <taxon>Bacillariophycidae</taxon>
        <taxon>Naviculales</taxon>
        <taxon>Phaeodactylaceae</taxon>
        <taxon>Phaeodactylum</taxon>
    </lineage>
</organism>
<dbReference type="InterPro" id="IPR010099">
    <property type="entry name" value="SDR39U1"/>
</dbReference>
<dbReference type="Pfam" id="PF08338">
    <property type="entry name" value="DUF1731"/>
    <property type="match status" value="1"/>
</dbReference>
<dbReference type="InterPro" id="IPR013549">
    <property type="entry name" value="DUF1731"/>
</dbReference>
<dbReference type="SUPFAM" id="SSF51735">
    <property type="entry name" value="NAD(P)-binding Rossmann-fold domains"/>
    <property type="match status" value="1"/>
</dbReference>